<feature type="compositionally biased region" description="Basic and acidic residues" evidence="1">
    <location>
        <begin position="20"/>
        <end position="32"/>
    </location>
</feature>
<dbReference type="Pfam" id="PF01713">
    <property type="entry name" value="Smr"/>
    <property type="match status" value="1"/>
</dbReference>
<comment type="caution">
    <text evidence="3">The sequence shown here is derived from an EMBL/GenBank/DDBJ whole genome shotgun (WGS) entry which is preliminary data.</text>
</comment>
<keyword evidence="4" id="KW-1185">Reference proteome</keyword>
<gene>
    <name evidence="3" type="ORF">B9Z19DRAFT_1114417</name>
</gene>
<dbReference type="PANTHER" id="PTHR46535">
    <property type="entry name" value="NEDD4-BINDING PROTEIN 2"/>
    <property type="match status" value="1"/>
</dbReference>
<dbReference type="SUPFAM" id="SSF160443">
    <property type="entry name" value="SMR domain-like"/>
    <property type="match status" value="1"/>
</dbReference>
<evidence type="ECO:0000259" key="2">
    <source>
        <dbReference type="PROSITE" id="PS50828"/>
    </source>
</evidence>
<dbReference type="InterPro" id="IPR036063">
    <property type="entry name" value="Smr_dom_sf"/>
</dbReference>
<dbReference type="OrthoDB" id="3231855at2759"/>
<dbReference type="PROSITE" id="PS50828">
    <property type="entry name" value="SMR"/>
    <property type="match status" value="1"/>
</dbReference>
<dbReference type="SMART" id="SM00463">
    <property type="entry name" value="SMR"/>
    <property type="match status" value="1"/>
</dbReference>
<dbReference type="STRING" id="42251.A0A2T6ZVI9"/>
<feature type="region of interest" description="Disordered" evidence="1">
    <location>
        <begin position="1"/>
        <end position="41"/>
    </location>
</feature>
<dbReference type="EMBL" id="NESQ01000090">
    <property type="protein sequence ID" value="PUU79508.1"/>
    <property type="molecule type" value="Genomic_DNA"/>
</dbReference>
<accession>A0A2T6ZVI9</accession>
<name>A0A2T6ZVI9_TUBBO</name>
<dbReference type="Proteomes" id="UP000244722">
    <property type="component" value="Unassembled WGS sequence"/>
</dbReference>
<feature type="domain" description="Smr" evidence="2">
    <location>
        <begin position="111"/>
        <end position="185"/>
    </location>
</feature>
<protein>
    <recommendedName>
        <fullName evidence="2">Smr domain-containing protein</fullName>
    </recommendedName>
</protein>
<dbReference type="Gene3D" id="3.30.1370.110">
    <property type="match status" value="1"/>
</dbReference>
<evidence type="ECO:0000313" key="4">
    <source>
        <dbReference type="Proteomes" id="UP000244722"/>
    </source>
</evidence>
<reference evidence="3 4" key="1">
    <citation type="submission" date="2017-04" db="EMBL/GenBank/DDBJ databases">
        <title>Draft genome sequence of Tuber borchii Vittad., a whitish edible truffle.</title>
        <authorList>
            <consortium name="DOE Joint Genome Institute"/>
            <person name="Murat C."/>
            <person name="Kuo A."/>
            <person name="Barry K.W."/>
            <person name="Clum A."/>
            <person name="Dockter R.B."/>
            <person name="Fauchery L."/>
            <person name="Iotti M."/>
            <person name="Kohler A."/>
            <person name="Labutti K."/>
            <person name="Lindquist E.A."/>
            <person name="Lipzen A."/>
            <person name="Ohm R.A."/>
            <person name="Wang M."/>
            <person name="Grigoriev I.V."/>
            <person name="Zambonelli A."/>
            <person name="Martin F.M."/>
        </authorList>
    </citation>
    <scope>NUCLEOTIDE SEQUENCE [LARGE SCALE GENOMIC DNA]</scope>
    <source>
        <strain evidence="3 4">Tbo3840</strain>
    </source>
</reference>
<dbReference type="AlphaFoldDB" id="A0A2T6ZVI9"/>
<dbReference type="SMART" id="SM01162">
    <property type="entry name" value="DUF1771"/>
    <property type="match status" value="1"/>
</dbReference>
<evidence type="ECO:0000256" key="1">
    <source>
        <dbReference type="SAM" id="MobiDB-lite"/>
    </source>
</evidence>
<dbReference type="PANTHER" id="PTHR46535:SF1">
    <property type="entry name" value="NEDD4-BINDING PROTEIN 2"/>
    <property type="match status" value="1"/>
</dbReference>
<dbReference type="InterPro" id="IPR052772">
    <property type="entry name" value="Endo/PolyKinase_Domain-Protein"/>
</dbReference>
<dbReference type="GO" id="GO:0005634">
    <property type="term" value="C:nucleus"/>
    <property type="evidence" value="ECO:0007669"/>
    <property type="project" value="TreeGrafter"/>
</dbReference>
<sequence>MGQSQSTRRSEPGASYRAKAAAEAEARADASRKSQAAFKTSSYNSAKAYSLSARKHQQKMSEYNALASSEIFRHYNPNYPTAATNSSLLASSFFGTFFSLFTAGPNDLSQLDLHGQHVNEAIPMVKDHLERCRREGAQRTTVITGRGAHSVGGVAKIKPKVEELLVGMGVRYRKDGPGAFVVECGRLDGGGIVGWILRGIFG</sequence>
<dbReference type="GO" id="GO:0004519">
    <property type="term" value="F:endonuclease activity"/>
    <property type="evidence" value="ECO:0007669"/>
    <property type="project" value="TreeGrafter"/>
</dbReference>
<proteinExistence type="predicted"/>
<dbReference type="InterPro" id="IPR013899">
    <property type="entry name" value="DUF1771"/>
</dbReference>
<organism evidence="3 4">
    <name type="scientific">Tuber borchii</name>
    <name type="common">White truffle</name>
    <dbReference type="NCBI Taxonomy" id="42251"/>
    <lineage>
        <taxon>Eukaryota</taxon>
        <taxon>Fungi</taxon>
        <taxon>Dikarya</taxon>
        <taxon>Ascomycota</taxon>
        <taxon>Pezizomycotina</taxon>
        <taxon>Pezizomycetes</taxon>
        <taxon>Pezizales</taxon>
        <taxon>Tuberaceae</taxon>
        <taxon>Tuber</taxon>
    </lineage>
</organism>
<dbReference type="Pfam" id="PF08590">
    <property type="entry name" value="DUF1771"/>
    <property type="match status" value="1"/>
</dbReference>
<evidence type="ECO:0000313" key="3">
    <source>
        <dbReference type="EMBL" id="PUU79508.1"/>
    </source>
</evidence>
<dbReference type="InterPro" id="IPR002625">
    <property type="entry name" value="Smr_dom"/>
</dbReference>